<feature type="domain" description="DUF11" evidence="7">
    <location>
        <begin position="2076"/>
        <end position="2189"/>
    </location>
</feature>
<dbReference type="PANTHER" id="PTHR34819">
    <property type="entry name" value="LARGE CYSTEINE-RICH PERIPLASMIC PROTEIN OMCB"/>
    <property type="match status" value="1"/>
</dbReference>
<evidence type="ECO:0000259" key="8">
    <source>
        <dbReference type="Pfam" id="PF03442"/>
    </source>
</evidence>
<dbReference type="GO" id="GO:0030245">
    <property type="term" value="P:cellulose catabolic process"/>
    <property type="evidence" value="ECO:0007669"/>
    <property type="project" value="UniProtKB-KW"/>
</dbReference>
<dbReference type="RefSeq" id="WP_149796823.1">
    <property type="nucleotide sequence ID" value="NZ_FMYT01000017.1"/>
</dbReference>
<feature type="domain" description="Bacterial Ig-like" evidence="9">
    <location>
        <begin position="2855"/>
        <end position="2931"/>
    </location>
</feature>
<feature type="domain" description="Carbohydrate binding X2" evidence="8">
    <location>
        <begin position="2552"/>
        <end position="2626"/>
    </location>
</feature>
<protein>
    <submittedName>
        <fullName evidence="10">Conserved repeat domain-containing protein</fullName>
    </submittedName>
</protein>
<dbReference type="InterPro" id="IPR008966">
    <property type="entry name" value="Adhesion_dom_sf"/>
</dbReference>
<dbReference type="InterPro" id="IPR014756">
    <property type="entry name" value="Ig_E-set"/>
</dbReference>
<evidence type="ECO:0000256" key="1">
    <source>
        <dbReference type="ARBA" id="ARBA00022729"/>
    </source>
</evidence>
<feature type="region of interest" description="Disordered" evidence="5">
    <location>
        <begin position="1137"/>
        <end position="1159"/>
    </location>
</feature>
<organism evidence="10 11">
    <name type="scientific">Halanaerobium congolense</name>
    <dbReference type="NCBI Taxonomy" id="54121"/>
    <lineage>
        <taxon>Bacteria</taxon>
        <taxon>Bacillati</taxon>
        <taxon>Bacillota</taxon>
        <taxon>Clostridia</taxon>
        <taxon>Halanaerobiales</taxon>
        <taxon>Halanaerobiaceae</taxon>
        <taxon>Halanaerobium</taxon>
    </lineage>
</organism>
<dbReference type="PANTHER" id="PTHR34819:SF3">
    <property type="entry name" value="CELL SURFACE PROTEIN"/>
    <property type="match status" value="1"/>
</dbReference>
<keyword evidence="3" id="KW-0119">Carbohydrate metabolism</keyword>
<evidence type="ECO:0000256" key="3">
    <source>
        <dbReference type="ARBA" id="ARBA00023277"/>
    </source>
</evidence>
<evidence type="ECO:0000256" key="4">
    <source>
        <dbReference type="ARBA" id="ARBA00023326"/>
    </source>
</evidence>
<evidence type="ECO:0000256" key="2">
    <source>
        <dbReference type="ARBA" id="ARBA00023001"/>
    </source>
</evidence>
<evidence type="ECO:0000256" key="6">
    <source>
        <dbReference type="SAM" id="SignalP"/>
    </source>
</evidence>
<accession>A0A1G6Q978</accession>
<dbReference type="InterPro" id="IPR051172">
    <property type="entry name" value="Chlamydia_OmcB"/>
</dbReference>
<feature type="domain" description="DUF11" evidence="7">
    <location>
        <begin position="1478"/>
        <end position="1573"/>
    </location>
</feature>
<feature type="signal peptide" evidence="6">
    <location>
        <begin position="1"/>
        <end position="27"/>
    </location>
</feature>
<dbReference type="Pfam" id="PF19077">
    <property type="entry name" value="Big_13"/>
    <property type="match status" value="1"/>
</dbReference>
<dbReference type="InterPro" id="IPR013783">
    <property type="entry name" value="Ig-like_fold"/>
</dbReference>
<gene>
    <name evidence="10" type="ORF">SAMN04488597_1174</name>
</gene>
<feature type="domain" description="DUF11" evidence="7">
    <location>
        <begin position="2940"/>
        <end position="3061"/>
    </location>
</feature>
<feature type="chain" id="PRO_5038916445" evidence="6">
    <location>
        <begin position="28"/>
        <end position="3175"/>
    </location>
</feature>
<evidence type="ECO:0000259" key="9">
    <source>
        <dbReference type="Pfam" id="PF19077"/>
    </source>
</evidence>
<dbReference type="InterPro" id="IPR047589">
    <property type="entry name" value="DUF11_rpt"/>
</dbReference>
<keyword evidence="4" id="KW-0624">Polysaccharide degradation</keyword>
<dbReference type="InterPro" id="IPR044016">
    <property type="entry name" value="Big_13"/>
</dbReference>
<proteinExistence type="predicted"/>
<dbReference type="Proteomes" id="UP000324896">
    <property type="component" value="Unassembled WGS sequence"/>
</dbReference>
<dbReference type="Pfam" id="PF01345">
    <property type="entry name" value="DUF11"/>
    <property type="match status" value="3"/>
</dbReference>
<dbReference type="InterPro" id="IPR001434">
    <property type="entry name" value="OmcB-like_DUF11"/>
</dbReference>
<dbReference type="InterPro" id="IPR005102">
    <property type="entry name" value="Carbo-bd_X2"/>
</dbReference>
<dbReference type="Gene3D" id="2.60.40.740">
    <property type="match status" value="5"/>
</dbReference>
<name>A0A1G6Q978_9FIRM</name>
<sequence>MKINSKNILTILITLIMILSLGAAVMAQDDITIEQTIPAEIYPNDEVGQNYTAEIINNTVSAAGDLELVLNLPDGFSLSKSQINKIKIVDENNNESIISSSDYNFSENVNTYTITPVEEGVVLDAGSSIVMDYNLSTDASLDNQNKDLGITFNYLDQADSSLTKTDTETLDEKILFGELDIDLDLAPQPMHRGGEFTVTATVTNVGEGKLFDTTLTPNQSAGFSDPSFTSEEDSISGLGSGDSYTFEYNYTVVDNDNFETLELTAKNPATEIPDVTESANFRFNPRKPFIDIEPLTDPATIDFDTSNLIEIKVTNTTAGEGPARGIEIKSNIPAEYDVINLTDGWSYNAGVFTYDDGDFPSGDDVNYSETLSFNLQTDDPLNQNESGTITLQAEYTDDEDNPYSRPFETFNYNVTGIPTLNIKSSADTTASHTDTDRMYLGEEISYTYTVSLTEFDRFTNDDIVVELTNFDDTRLSYLSYNADGIGTFDPTTKTWTLTPSDLNGQDRSITIDFKITDDKTKAKDTVLTEAEVSGNLKLADNTEIPIADNTSNSFYLQSRYNEVDLNQQTKEIVNLPNEGSFDYTKTDNKHRVIYEVSYSFGGSSAGTWTGSTISDDMDNGQIYNDTDGFIQYSIDGGSTWDDVPVDNINSTESNLQFKLDFLAEDNNFGVDSVADKTVHFRYKLEVTQNGDFPSWTTLSLNGIDGSTDFYQVVEVPVSGAKADVDIDVQKNGSTANDIDKGEKVDLKIDVTKNPWMIKDLVVRIKPNGFTYGDYSDIKNSNDIEITGFGGYSPDISYDSTNELLIFDFSGVIGAGEFIDQNSTNTKMKNLGTITLNNMIKDCSETFTAGAEIDYRHGLIDSTEAPITKTNQSQDPLIKRKSDLIITAVNPVIVTEETVTWTIDITNTDIGTAHNTEFIGTFSEIFDYQFSQIDSVTATPQINTDNTQATATWNLGSIESGATKKLQITADITDADPRTIKDFSSAFSSQVKWYTEEVNNIKYECGNNTRDDFPQFVEPIKISDLVVKNNLVSPAEINICSEGFMEIIVQSTGQTRNYNLELRQDFLTTGIIFDETKDITVTNQNGSNTYSISASTLEDNNGNLVFKEETFPELAAIDIGEEIKIKFAIKTNGDFNESNEVQPAVSWNPPSKYNQDDDDQEFSKNGSIYKIPRIRPEINIDLKGRNETIGEQTFVDNPAAMAGKNTIRWKLDIENIGDGDAGNVWIESSDFPSSTVLYSDDNLQNSVDNNQSDNYWVVPNLAAGESQSYYLEYTVPASSNETENINADVSWGCDDNNRLSTPGKSSDQSSLTTVPEITFSHENLNNNLTRKDGTIVLTMVNTGAPIYNLDFDYKLSNRYKMQSITSYSSNPENNEVDDNWEDYNTEPAADDSLDQISWSYDLPIAAGSYQIEFELIDNVAGGNPRVSDEPIEINPTLDASYDYLNSNSENESFNLNNLTPKSVELAIAISPEKQIISDLANDVEWTISVTNNGNAEAVNTNVEQELGDGFDYNNLNYTIDTSYQGNNFSYSFDSTTGILSWTDLEIPADGTAEIIVTTKMSADGSHTNTVQAEEISPYTNEVESITEVKEAYTAAFNLNKELITTDKPSSGYFAPGEIVEYQVTADLIGNLNYKNLTIIDDLPSGLKLDDTITDHQSSDPTLAFNNNTTEGQLEWSGTIDGSASQKAVINYKLRVVKDGVSRGDLITNTAEASFDIDYLNDSNDSNDIQFTADNSILNNEALIDSSEFNFEEPELTISRSADNSTVVSSTVLEHTLSVSNGTAANISPAYQTKIVETIPAGFRVKEANILSTVVIEKADGTDLIKNTDYDLEYNNTNHQLIITFKDTVNSVLNPAEKYIIKYQTEANNDIQAGLNYTFSAELEEYYSVVKNVNDAQKYPAADQTITADKTFNGSSSTFTANSDITNVSPGDTVNYNLSFLVPAKTTVTAFNLSAELPEGLEFIEGSVNGPGTPESTTGNDLSQWEPAQITGNPENGGQSIVFPDGGVTVKNDSSEDYEYRLSFQAKILNIDAVSNGNSLNSDFSYSYNGNPLSDSVSLTVVEPELTLSKAFENVSGENSYEAGDTVEYTITINHSGSSTAAAYDLTVEDIIPAGMSYVSGTMTSSVDSLSITANDSGPNLIWTVEELAQTYDSTNKLELTYQATLDNSVKPAELLTNAAELTWTSHPDNTNPDQRTGAAGDSLNDYIQTTETNLTINDDSSIVKSKDSTTFVDDSYVRIGDLVTYKLEIDIQKGTSTNFVVKDQLPQGMKYVDTLRINGDEDLNQNNLNGYQYQDISISYAETPDRKIIWNLGYITNPADGVDRTFTIVYQAQVIDDESLIQDSAPIILSNPASISYDGVDNSRDGIEDIESITLNQPKLALTISDNIANDEPVVPGDKVSYTIKAENTGLAPAYDTVLEGLIPEGLRDAGISNISITINGDDRNDINPVIDADGNLSWSLSSGTGADDYTIPVGGELVIAYDLTVDQELPYKNIGKASIDADYYSFGENDIPIGANLDDRRQYEADQVSTDIIDIKDAAIDTDYFEYFKETNENVTKVVLTRNGRSLESIQDADGNLLGNDDYSEEIGDNGKPIITLSKDYLDNQDLGEINLIFNMNYGTDPELTVKINQYQSDVDLKDPTEITAGQEQPITFTFKDKDENPIKEKEVTLSEDGLGNDDKVEYSLDGENWVDDITDLNDGLLTDENGQVKVFVRSEVSGEKGTVSAAVDSEIVKSGELEIVPDAFNRLGFVEQPQDNFVGQKLDSVEVGVLDQFGNIITDYENGNITIKIKNNPADGTLSGNSTAVIENGIATFDGLSIDEEGRGYTFEAEDFDSVISDEFNIKANIELDNYNISTNDSTPTISGTVDDLDSDQKVDVVIRDEDGEIVFEGEAEVNEDGSWSIDVDQSLDLGEYEVEASIADGAGNTSTTTGVLEVYPTDIIINKTAAEKQVSIGDFISYKIEIINETNFDLDSFTLYDKLPAGFRFVKDSAVIVSETGSETKLKTEGNRLVSWEGLELNAESSMEIRYTLVVGSGVVNSNTYINQAYAKVGENLISNTAEAEVLVIEDPLFTTSTVIGKVYLDQNEDRMQTEGEAEKGLEGIRIISTTGQIVETDQFGRFHFEIRAEGNIQPMQTLVLKLDKNSLPAGAEILSKNPVIVKIREGLMFEVNFRIK</sequence>
<keyword evidence="1 6" id="KW-0732">Signal</keyword>
<dbReference type="SUPFAM" id="SSF81296">
    <property type="entry name" value="E set domains"/>
    <property type="match status" value="1"/>
</dbReference>
<dbReference type="SUPFAM" id="SSF49401">
    <property type="entry name" value="Bacterial adhesins"/>
    <property type="match status" value="1"/>
</dbReference>
<dbReference type="Gene3D" id="2.60.40.10">
    <property type="entry name" value="Immunoglobulins"/>
    <property type="match status" value="2"/>
</dbReference>
<keyword evidence="2" id="KW-0136">Cellulose degradation</keyword>
<evidence type="ECO:0000259" key="7">
    <source>
        <dbReference type="Pfam" id="PF01345"/>
    </source>
</evidence>
<evidence type="ECO:0000313" key="10">
    <source>
        <dbReference type="EMBL" id="SDC88771.1"/>
    </source>
</evidence>
<evidence type="ECO:0000313" key="11">
    <source>
        <dbReference type="Proteomes" id="UP000324896"/>
    </source>
</evidence>
<reference evidence="10 11" key="1">
    <citation type="submission" date="2016-10" db="EMBL/GenBank/DDBJ databases">
        <authorList>
            <person name="Varghese N."/>
            <person name="Submissions S."/>
        </authorList>
    </citation>
    <scope>NUCLEOTIDE SEQUENCE [LARGE SCALE GENOMIC DNA]</scope>
    <source>
        <strain evidence="10 11">WG10</strain>
    </source>
</reference>
<dbReference type="EMBL" id="FMYT01000017">
    <property type="protein sequence ID" value="SDC88771.1"/>
    <property type="molecule type" value="Genomic_DNA"/>
</dbReference>
<dbReference type="Pfam" id="PF03442">
    <property type="entry name" value="CBM_X2"/>
    <property type="match status" value="1"/>
</dbReference>
<evidence type="ECO:0000256" key="5">
    <source>
        <dbReference type="SAM" id="MobiDB-lite"/>
    </source>
</evidence>
<dbReference type="NCBIfam" id="TIGR01451">
    <property type="entry name" value="B_ant_repeat"/>
    <property type="match status" value="3"/>
</dbReference>